<sequence length="414" mass="48234">MRRPKTSPCVCEIELKTIDSQCNDLIDEPPYTTMKDPAISVLLSLTVSQLKTQPWCVIPVDAEIPPAVQKRRYRQRTFDPFPPRRPNIPKVRLNNGYDMPVIGLGVWQNDDKETIERALRSAVSVGYRFFDTAPIYENEEYMGNIFQQLFLEGEVKREDFFLCTKLGPNKMDPKVVSKACQNSLKRLKSDYLDLYLIHFPIPSKDTENEFEYYPKHEEKHELLIDPNVKLEETWKAMERLVEDGLVKSIGLSNCSKNQIERILNVCKIKPANLQIECHPYLPQREMIDFCKSLNIAVTAYSPLGTPGFGPYVKKKYLVDINPPLLFNEEIVKNIAAAKGKTPAQILLRFLIQRDFLVIPKSSNPDHQKENLEVFDFILTQEEMEELYKLENNYYRYFPFNMYPNMLTHPEHPFK</sequence>
<dbReference type="PRINTS" id="PR00069">
    <property type="entry name" value="ALDKETRDTASE"/>
</dbReference>
<reference evidence="5" key="1">
    <citation type="submission" date="2020-08" db="EMBL/GenBank/DDBJ databases">
        <title>Multicomponent nature underlies the extraordinary mechanical properties of spider dragline silk.</title>
        <authorList>
            <person name="Kono N."/>
            <person name="Nakamura H."/>
            <person name="Mori M."/>
            <person name="Yoshida Y."/>
            <person name="Ohtoshi R."/>
            <person name="Malay A.D."/>
            <person name="Moran D.A.P."/>
            <person name="Tomita M."/>
            <person name="Numata K."/>
            <person name="Arakawa K."/>
        </authorList>
    </citation>
    <scope>NUCLEOTIDE SEQUENCE</scope>
</reference>
<comment type="similarity">
    <text evidence="1">Belongs to the aldo/keto reductase family.</text>
</comment>
<accession>A0A8X6QKL4</accession>
<dbReference type="EMBL" id="BMAW01129424">
    <property type="protein sequence ID" value="GFU30319.1"/>
    <property type="molecule type" value="Genomic_DNA"/>
</dbReference>
<proteinExistence type="inferred from homology"/>
<evidence type="ECO:0000256" key="3">
    <source>
        <dbReference type="ARBA" id="ARBA00023002"/>
    </source>
</evidence>
<dbReference type="Pfam" id="PF00248">
    <property type="entry name" value="Aldo_ket_red"/>
    <property type="match status" value="1"/>
</dbReference>
<evidence type="ECO:0000313" key="6">
    <source>
        <dbReference type="Proteomes" id="UP000887013"/>
    </source>
</evidence>
<dbReference type="InterPro" id="IPR020471">
    <property type="entry name" value="AKR"/>
</dbReference>
<evidence type="ECO:0000256" key="1">
    <source>
        <dbReference type="ARBA" id="ARBA00007905"/>
    </source>
</evidence>
<dbReference type="Proteomes" id="UP000887013">
    <property type="component" value="Unassembled WGS sequence"/>
</dbReference>
<keyword evidence="3" id="KW-0560">Oxidoreductase</keyword>
<dbReference type="Gene3D" id="3.20.20.100">
    <property type="entry name" value="NADP-dependent oxidoreductase domain"/>
    <property type="match status" value="1"/>
</dbReference>
<dbReference type="CDD" id="cd19071">
    <property type="entry name" value="AKR_AKR1-5-like"/>
    <property type="match status" value="1"/>
</dbReference>
<comment type="caution">
    <text evidence="5">The sequence shown here is derived from an EMBL/GenBank/DDBJ whole genome shotgun (WGS) entry which is preliminary data.</text>
</comment>
<name>A0A8X6QKL4_NEPPI</name>
<evidence type="ECO:0000313" key="5">
    <source>
        <dbReference type="EMBL" id="GFU30319.1"/>
    </source>
</evidence>
<dbReference type="PANTHER" id="PTHR11732">
    <property type="entry name" value="ALDO/KETO REDUCTASE"/>
    <property type="match status" value="1"/>
</dbReference>
<evidence type="ECO:0000259" key="4">
    <source>
        <dbReference type="Pfam" id="PF00248"/>
    </source>
</evidence>
<dbReference type="SUPFAM" id="SSF51430">
    <property type="entry name" value="NAD(P)-linked oxidoreductase"/>
    <property type="match status" value="1"/>
</dbReference>
<feature type="domain" description="NADP-dependent oxidoreductase" evidence="4">
    <location>
        <begin position="102"/>
        <end position="389"/>
    </location>
</feature>
<protein>
    <submittedName>
        <fullName evidence="5">NADPH-dependent D-xylose reductase II,III</fullName>
    </submittedName>
</protein>
<dbReference type="InterPro" id="IPR023210">
    <property type="entry name" value="NADP_OxRdtase_dom"/>
</dbReference>
<dbReference type="OrthoDB" id="416253at2759"/>
<organism evidence="5 6">
    <name type="scientific">Nephila pilipes</name>
    <name type="common">Giant wood spider</name>
    <name type="synonym">Nephila maculata</name>
    <dbReference type="NCBI Taxonomy" id="299642"/>
    <lineage>
        <taxon>Eukaryota</taxon>
        <taxon>Metazoa</taxon>
        <taxon>Ecdysozoa</taxon>
        <taxon>Arthropoda</taxon>
        <taxon>Chelicerata</taxon>
        <taxon>Arachnida</taxon>
        <taxon>Araneae</taxon>
        <taxon>Araneomorphae</taxon>
        <taxon>Entelegynae</taxon>
        <taxon>Araneoidea</taxon>
        <taxon>Nephilidae</taxon>
        <taxon>Nephila</taxon>
    </lineage>
</organism>
<dbReference type="AlphaFoldDB" id="A0A8X6QKL4"/>
<keyword evidence="2" id="KW-0521">NADP</keyword>
<dbReference type="FunFam" id="3.20.20.100:FF:000006">
    <property type="entry name" value="Aldo-keto reductase family 1 member A1"/>
    <property type="match status" value="1"/>
</dbReference>
<gene>
    <name evidence="5" type="primary">xyrB</name>
    <name evidence="5" type="ORF">NPIL_278951</name>
</gene>
<dbReference type="InterPro" id="IPR036812">
    <property type="entry name" value="NAD(P)_OxRdtase_dom_sf"/>
</dbReference>
<dbReference type="GO" id="GO:0016491">
    <property type="term" value="F:oxidoreductase activity"/>
    <property type="evidence" value="ECO:0007669"/>
    <property type="project" value="UniProtKB-KW"/>
</dbReference>
<keyword evidence="6" id="KW-1185">Reference proteome</keyword>
<evidence type="ECO:0000256" key="2">
    <source>
        <dbReference type="ARBA" id="ARBA00022857"/>
    </source>
</evidence>